<evidence type="ECO:0000313" key="1">
    <source>
        <dbReference type="EMBL" id="QOY87617.1"/>
    </source>
</evidence>
<dbReference type="SUPFAM" id="SSF144059">
    <property type="entry name" value="ImpE-like"/>
    <property type="match status" value="1"/>
</dbReference>
<dbReference type="Pfam" id="PF07024">
    <property type="entry name" value="ImpE"/>
    <property type="match status" value="1"/>
</dbReference>
<dbReference type="Gene3D" id="1.25.40.10">
    <property type="entry name" value="Tetratricopeptide repeat domain"/>
    <property type="match status" value="1"/>
</dbReference>
<dbReference type="EMBL" id="CP063849">
    <property type="protein sequence ID" value="QOY87617.1"/>
    <property type="molecule type" value="Genomic_DNA"/>
</dbReference>
<reference evidence="1 2" key="1">
    <citation type="submission" date="2020-10" db="EMBL/GenBank/DDBJ databases">
        <title>Complete genome sequence of Paludibaculum fermentans P105T, a facultatively anaerobic acidobacterium capable of dissimilatory Fe(III) reduction.</title>
        <authorList>
            <person name="Dedysh S.N."/>
            <person name="Beletsky A.V."/>
            <person name="Kulichevskaya I.S."/>
            <person name="Mardanov A.V."/>
            <person name="Ravin N.V."/>
        </authorList>
    </citation>
    <scope>NUCLEOTIDE SEQUENCE [LARGE SCALE GENOMIC DNA]</scope>
    <source>
        <strain evidence="1 2">P105</strain>
    </source>
</reference>
<sequence>MNPHQLFNEGRLTEAINAVVSLLRDNPGNAQQRTFLFEMLCFAGEYDRADKHLDLLAGGTHDRQMGAMLMRAAVQTARTRDDMFANGEVTPAAAGPPVSGVLNGKPFSSISDADPRVGPRLEVFAAGNYLMLPMAHLAELDMEPPKRLRDLLWAPAHLRCGANFGGGQDLGDVMLPALSPLSSRHSDDLVRLGRVSSWETDGSTEMLFGQKLLLVDGEEFPFLEIRSLKISTPSGEADAVT</sequence>
<proteinExistence type="predicted"/>
<dbReference type="InterPro" id="IPR009211">
    <property type="entry name" value="TagJ"/>
</dbReference>
<protein>
    <submittedName>
        <fullName evidence="1">Virulence protein SciE type</fullName>
    </submittedName>
</protein>
<accession>A0A7S7NPX2</accession>
<gene>
    <name evidence="1" type="ORF">IRI77_33510</name>
</gene>
<keyword evidence="2" id="KW-1185">Reference proteome</keyword>
<organism evidence="1 2">
    <name type="scientific">Paludibaculum fermentans</name>
    <dbReference type="NCBI Taxonomy" id="1473598"/>
    <lineage>
        <taxon>Bacteria</taxon>
        <taxon>Pseudomonadati</taxon>
        <taxon>Acidobacteriota</taxon>
        <taxon>Terriglobia</taxon>
        <taxon>Bryobacterales</taxon>
        <taxon>Bryobacteraceae</taxon>
        <taxon>Paludibaculum</taxon>
    </lineage>
</organism>
<dbReference type="KEGG" id="pfer:IRI77_33510"/>
<dbReference type="InterPro" id="IPR011990">
    <property type="entry name" value="TPR-like_helical_dom_sf"/>
</dbReference>
<name>A0A7S7NPX2_PALFE</name>
<evidence type="ECO:0000313" key="2">
    <source>
        <dbReference type="Proteomes" id="UP000593892"/>
    </source>
</evidence>
<dbReference type="RefSeq" id="WP_194449284.1">
    <property type="nucleotide sequence ID" value="NZ_CP063849.1"/>
</dbReference>
<dbReference type="Proteomes" id="UP000593892">
    <property type="component" value="Chromosome"/>
</dbReference>
<dbReference type="AlphaFoldDB" id="A0A7S7NPX2"/>